<dbReference type="Gene3D" id="3.40.50.150">
    <property type="entry name" value="Vaccinia Virus protein VP39"/>
    <property type="match status" value="1"/>
</dbReference>
<evidence type="ECO:0000313" key="1">
    <source>
        <dbReference type="EMBL" id="MBB5898015.1"/>
    </source>
</evidence>
<protein>
    <recommendedName>
        <fullName evidence="3">Macrocin-O-methyltransferase TylF</fullName>
    </recommendedName>
</protein>
<dbReference type="InterPro" id="IPR029063">
    <property type="entry name" value="SAM-dependent_MTases_sf"/>
</dbReference>
<dbReference type="EMBL" id="JACHIR010000005">
    <property type="protein sequence ID" value="MBB5898015.1"/>
    <property type="molecule type" value="Genomic_DNA"/>
</dbReference>
<dbReference type="PANTHER" id="PTHR40036:SF1">
    <property type="entry name" value="MACROCIN O-METHYLTRANSFERASE"/>
    <property type="match status" value="1"/>
</dbReference>
<dbReference type="Proteomes" id="UP000585638">
    <property type="component" value="Unassembled WGS sequence"/>
</dbReference>
<evidence type="ECO:0008006" key="3">
    <source>
        <dbReference type="Google" id="ProtNLM"/>
    </source>
</evidence>
<dbReference type="PANTHER" id="PTHR40036">
    <property type="entry name" value="MACROCIN O-METHYLTRANSFERASE"/>
    <property type="match status" value="1"/>
</dbReference>
<evidence type="ECO:0000313" key="2">
    <source>
        <dbReference type="Proteomes" id="UP000585638"/>
    </source>
</evidence>
<dbReference type="InterPro" id="IPR008884">
    <property type="entry name" value="TylF_MeTrfase"/>
</dbReference>
<dbReference type="SUPFAM" id="SSF53335">
    <property type="entry name" value="S-adenosyl-L-methionine-dependent methyltransferases"/>
    <property type="match status" value="1"/>
</dbReference>
<comment type="caution">
    <text evidence="1">The sequence shown here is derived from an EMBL/GenBank/DDBJ whole genome shotgun (WGS) entry which is preliminary data.</text>
</comment>
<dbReference type="AlphaFoldDB" id="A0A7W9KST4"/>
<name>A0A7W9KST4_9PSEU</name>
<dbReference type="RefSeq" id="WP_221339776.1">
    <property type="nucleotide sequence ID" value="NZ_BAAAWY010000021.1"/>
</dbReference>
<keyword evidence="2" id="KW-1185">Reference proteome</keyword>
<reference evidence="1 2" key="1">
    <citation type="submission" date="2020-08" db="EMBL/GenBank/DDBJ databases">
        <title>Sequencing the genomes of 1000 actinobacteria strains.</title>
        <authorList>
            <person name="Klenk H.-P."/>
        </authorList>
    </citation>
    <scope>NUCLEOTIDE SEQUENCE [LARGE SCALE GENOMIC DNA]</scope>
    <source>
        <strain evidence="1 2">DSM 43851</strain>
    </source>
</reference>
<accession>A0A7W9KST4</accession>
<organism evidence="1 2">
    <name type="scientific">Kutzneria kofuensis</name>
    <dbReference type="NCBI Taxonomy" id="103725"/>
    <lineage>
        <taxon>Bacteria</taxon>
        <taxon>Bacillati</taxon>
        <taxon>Actinomycetota</taxon>
        <taxon>Actinomycetes</taxon>
        <taxon>Pseudonocardiales</taxon>
        <taxon>Pseudonocardiaceae</taxon>
        <taxon>Kutzneria</taxon>
    </lineage>
</organism>
<sequence>MTAMDSIDELDHDQRTRLRLARLLADSPIDAEDLVDTMALYLRRRPLVDILAMDALYRMAMEIPGAMLEFGVLQGRHLAILAELREIYEPHNTHREIVGFDTFSGFTGATDMDRQDLAEHPDKFALPPSFLDHLREVLAARTGDGSGKPPVRLVAGDAAKTVREYLDANEQTVIALAYFDVDLYAPTKEVLSAITPYLTKGSILAFDELAHRGWPGETAALRDALGLDRGAVRFVLPGRAKTTYLRWEG</sequence>
<gene>
    <name evidence="1" type="ORF">BJ998_009274</name>
</gene>
<proteinExistence type="predicted"/>